<dbReference type="InterPro" id="IPR015202">
    <property type="entry name" value="GO-like_E_set"/>
</dbReference>
<dbReference type="CDD" id="cd02851">
    <property type="entry name" value="E_set_GO_C"/>
    <property type="match status" value="1"/>
</dbReference>
<dbReference type="PANTHER" id="PTHR32208">
    <property type="entry name" value="SECRETED PROTEIN-RELATED"/>
    <property type="match status" value="1"/>
</dbReference>
<reference evidence="2 3" key="1">
    <citation type="submission" date="2023-03" db="EMBL/GenBank/DDBJ databases">
        <title>WGS of Gossypium arboreum.</title>
        <authorList>
            <person name="Yu D."/>
        </authorList>
    </citation>
    <scope>NUCLEOTIDE SEQUENCE [LARGE SCALE GENOMIC DNA]</scope>
    <source>
        <tissue evidence="2">Leaf</tissue>
    </source>
</reference>
<comment type="caution">
    <text evidence="2">The sequence shown here is derived from an EMBL/GenBank/DDBJ whole genome shotgun (WGS) entry which is preliminary data.</text>
</comment>
<evidence type="ECO:0000313" key="3">
    <source>
        <dbReference type="Proteomes" id="UP001358586"/>
    </source>
</evidence>
<evidence type="ECO:0000259" key="1">
    <source>
        <dbReference type="Pfam" id="PF09118"/>
    </source>
</evidence>
<dbReference type="SUPFAM" id="SSF81296">
    <property type="entry name" value="E set domains"/>
    <property type="match status" value="1"/>
</dbReference>
<name>A0ABR0QM33_GOSAR</name>
<dbReference type="Proteomes" id="UP001358586">
    <property type="component" value="Chromosome 3"/>
</dbReference>
<protein>
    <recommendedName>
        <fullName evidence="1">Galactose oxidase-like Early set domain-containing protein</fullName>
    </recommendedName>
</protein>
<dbReference type="Pfam" id="PF09118">
    <property type="entry name" value="GO-like_E_set"/>
    <property type="match status" value="1"/>
</dbReference>
<feature type="domain" description="Galactose oxidase-like Early set" evidence="1">
    <location>
        <begin position="7"/>
        <end position="83"/>
    </location>
</feature>
<dbReference type="EMBL" id="JARKNE010000003">
    <property type="protein sequence ID" value="KAK5839917.1"/>
    <property type="molecule type" value="Genomic_DNA"/>
</dbReference>
<dbReference type="Gene3D" id="2.60.40.10">
    <property type="entry name" value="Immunoglobulins"/>
    <property type="match status" value="1"/>
</dbReference>
<dbReference type="InterPro" id="IPR014756">
    <property type="entry name" value="Ig_E-set"/>
</dbReference>
<proteinExistence type="predicted"/>
<sequence length="150" mass="17368">MEIKGKVEEKLVWITMVAPAFNTHSFSMNQRLIVLGNDKITALEKSRYNIEVRTPRSGNLAPAGFYLLFVVHQDIPSMGIWVQLHFFHPRYLNPLFKINEMLHGRLTPPHIALNHARSFSSHNLLNQPMLPKQSRVVRDGNHLTAWVYQM</sequence>
<dbReference type="PANTHER" id="PTHR32208:SF62">
    <property type="entry name" value="OXIDASE, PUTATIVE, EXPRESSED-RELATED"/>
    <property type="match status" value="1"/>
</dbReference>
<evidence type="ECO:0000313" key="2">
    <source>
        <dbReference type="EMBL" id="KAK5839917.1"/>
    </source>
</evidence>
<keyword evidence="3" id="KW-1185">Reference proteome</keyword>
<gene>
    <name evidence="2" type="ORF">PVK06_008772</name>
</gene>
<accession>A0ABR0QM33</accession>
<organism evidence="2 3">
    <name type="scientific">Gossypium arboreum</name>
    <name type="common">Tree cotton</name>
    <name type="synonym">Gossypium nanking</name>
    <dbReference type="NCBI Taxonomy" id="29729"/>
    <lineage>
        <taxon>Eukaryota</taxon>
        <taxon>Viridiplantae</taxon>
        <taxon>Streptophyta</taxon>
        <taxon>Embryophyta</taxon>
        <taxon>Tracheophyta</taxon>
        <taxon>Spermatophyta</taxon>
        <taxon>Magnoliopsida</taxon>
        <taxon>eudicotyledons</taxon>
        <taxon>Gunneridae</taxon>
        <taxon>Pentapetalae</taxon>
        <taxon>rosids</taxon>
        <taxon>malvids</taxon>
        <taxon>Malvales</taxon>
        <taxon>Malvaceae</taxon>
        <taxon>Malvoideae</taxon>
        <taxon>Gossypium</taxon>
    </lineage>
</organism>
<dbReference type="InterPro" id="IPR013783">
    <property type="entry name" value="Ig-like_fold"/>
</dbReference>